<dbReference type="GO" id="GO:0006508">
    <property type="term" value="P:proteolysis"/>
    <property type="evidence" value="ECO:0007669"/>
    <property type="project" value="InterPro"/>
</dbReference>
<dbReference type="PANTHER" id="PTHR22576">
    <property type="entry name" value="MUCOSA ASSOCIATED LYMPHOID TISSUE LYMPHOMA TRANSLOCATION PROTEIN 1/PARACASPASE"/>
    <property type="match status" value="1"/>
</dbReference>
<dbReference type="EMBL" id="DF820456">
    <property type="protein sequence ID" value="GAK50808.1"/>
    <property type="molecule type" value="Genomic_DNA"/>
</dbReference>
<evidence type="ECO:0000259" key="2">
    <source>
        <dbReference type="Pfam" id="PF00656"/>
    </source>
</evidence>
<proteinExistence type="predicted"/>
<dbReference type="Pfam" id="PF00656">
    <property type="entry name" value="Peptidase_C14"/>
    <property type="match status" value="1"/>
</dbReference>
<organism evidence="3">
    <name type="scientific">Candidatus Moduliflexus flocculans</name>
    <dbReference type="NCBI Taxonomy" id="1499966"/>
    <lineage>
        <taxon>Bacteria</taxon>
        <taxon>Candidatus Moduliflexota</taxon>
        <taxon>Candidatus Moduliflexia</taxon>
        <taxon>Candidatus Moduliflexales</taxon>
        <taxon>Candidatus Moduliflexaceae</taxon>
    </lineage>
</organism>
<dbReference type="Proteomes" id="UP000030700">
    <property type="component" value="Unassembled WGS sequence"/>
</dbReference>
<sequence length="488" mass="53217">MKWYQSKSIIWAGLASMLGIMILSGCSSNTAKSRPQTQEEIQTKAMTPSPGKSLVYLYYGRALLGGGTSVSLDKMSSAIEKDTYVVWEVAPGTHQMQFVLKKLMSEEVVKRKISCEPNQIYYFRLYSETDTSRDPNVTIYSIKESSQSAGQDAVREFSLMAWFRDGSVVFQRDLEKPEEEQQATTSAQSQTPETVSEKAESPAETTSKESVTESSAQEKAATSTDVTQPEKVSDAAVQTPELKPLVVQGGYYALVIGISNYASLEPLPTAAKDAQTVATILRDTYGMKVNVLLDQKATRESILGAIEVFQRLLKPADKLIIYYAGYGQLDPDTQAASWLPADASLDSLAQWIPTETITASLKRIPANQILIVADSAYSGTLTRARQSELANPATRRQYLERLAEKVSRVVITSGALQPVAVDGGNGLSLFATVFTGALQGMSQSVFAAEELFFGSLQEQIAGQSDQLPEFQVIRNSGHIGGDFVFARP</sequence>
<name>A0A0S6VTE7_9BACT</name>
<evidence type="ECO:0000313" key="4">
    <source>
        <dbReference type="Proteomes" id="UP000030700"/>
    </source>
</evidence>
<dbReference type="InterPro" id="IPR052039">
    <property type="entry name" value="Caspase-related_regulators"/>
</dbReference>
<dbReference type="PROSITE" id="PS51257">
    <property type="entry name" value="PROKAR_LIPOPROTEIN"/>
    <property type="match status" value="1"/>
</dbReference>
<evidence type="ECO:0000256" key="1">
    <source>
        <dbReference type="SAM" id="MobiDB-lite"/>
    </source>
</evidence>
<evidence type="ECO:0000313" key="3">
    <source>
        <dbReference type="EMBL" id="GAK50808.1"/>
    </source>
</evidence>
<gene>
    <name evidence="3" type="ORF">U14_02049</name>
</gene>
<dbReference type="InterPro" id="IPR029030">
    <property type="entry name" value="Caspase-like_dom_sf"/>
</dbReference>
<dbReference type="SUPFAM" id="SSF52129">
    <property type="entry name" value="Caspase-like"/>
    <property type="match status" value="1"/>
</dbReference>
<dbReference type="GO" id="GO:0004197">
    <property type="term" value="F:cysteine-type endopeptidase activity"/>
    <property type="evidence" value="ECO:0007669"/>
    <property type="project" value="InterPro"/>
</dbReference>
<feature type="compositionally biased region" description="Basic and acidic residues" evidence="1">
    <location>
        <begin position="195"/>
        <end position="211"/>
    </location>
</feature>
<dbReference type="InterPro" id="IPR011600">
    <property type="entry name" value="Pept_C14_caspase"/>
</dbReference>
<accession>A0A0S6VTE7</accession>
<dbReference type="STRING" id="1499966.U14_02049"/>
<keyword evidence="4" id="KW-1185">Reference proteome</keyword>
<dbReference type="AlphaFoldDB" id="A0A0S6VTE7"/>
<dbReference type="PANTHER" id="PTHR22576:SF37">
    <property type="entry name" value="MUCOSA-ASSOCIATED LYMPHOID TISSUE LYMPHOMA TRANSLOCATION PROTEIN 1"/>
    <property type="match status" value="1"/>
</dbReference>
<dbReference type="HOGENOM" id="CLU_558586_0_0_0"/>
<reference evidence="3" key="1">
    <citation type="journal article" date="2015" name="PeerJ">
        <title>First genomic representation of candidate bacterial phylum KSB3 points to enhanced environmental sensing as a trigger of wastewater bulking.</title>
        <authorList>
            <person name="Sekiguchi Y."/>
            <person name="Ohashi A."/>
            <person name="Parks D.H."/>
            <person name="Yamauchi T."/>
            <person name="Tyson G.W."/>
            <person name="Hugenholtz P."/>
        </authorList>
    </citation>
    <scope>NUCLEOTIDE SEQUENCE [LARGE SCALE GENOMIC DNA]</scope>
</reference>
<feature type="region of interest" description="Disordered" evidence="1">
    <location>
        <begin position="174"/>
        <end position="235"/>
    </location>
</feature>
<feature type="domain" description="Peptidase C14 caspase" evidence="2">
    <location>
        <begin position="252"/>
        <end position="443"/>
    </location>
</feature>
<protein>
    <submittedName>
        <fullName evidence="3">Peptidase C14 caspase catalytic subunit p20</fullName>
    </submittedName>
</protein>
<feature type="compositionally biased region" description="Low complexity" evidence="1">
    <location>
        <begin position="182"/>
        <end position="194"/>
    </location>
</feature>
<dbReference type="Gene3D" id="3.40.50.1460">
    <property type="match status" value="1"/>
</dbReference>